<dbReference type="RefSeq" id="WP_111065430.1">
    <property type="nucleotide sequence ID" value="NZ_CP029829.1"/>
</dbReference>
<sequence length="166" mass="18921">MDPKPHFETLARYNRWANRRLYDAAAQLSDAQFREDRGAFFRSMRGTLNHILVADRVWLERIEGTGPKPSALDETLFDDFAGLRAAREAEDERILRVLASTPAERFASVLSYRSMAGTPHALPFAQVLTHVFNHQTHHRGQAHGLLSQFGLEAPSIDFVYFLLELK</sequence>
<evidence type="ECO:0000313" key="4">
    <source>
        <dbReference type="EMBL" id="AWU92856.1"/>
    </source>
</evidence>
<evidence type="ECO:0000256" key="1">
    <source>
        <dbReference type="ARBA" id="ARBA00008635"/>
    </source>
</evidence>
<comment type="similarity">
    <text evidence="1">Belongs to the DinB family.</text>
</comment>
<feature type="binding site" evidence="3">
    <location>
        <position position="50"/>
    </location>
    <ligand>
        <name>a divalent metal cation</name>
        <dbReference type="ChEBI" id="CHEBI:60240"/>
    </ligand>
</feature>
<dbReference type="PANTHER" id="PTHR37302:SF1">
    <property type="entry name" value="PROTEIN DINB"/>
    <property type="match status" value="1"/>
</dbReference>
<accession>A0A2U9S2Y6</accession>
<dbReference type="OrthoDB" id="9807509at2"/>
<evidence type="ECO:0000313" key="5">
    <source>
        <dbReference type="Proteomes" id="UP000249605"/>
    </source>
</evidence>
<dbReference type="PANTHER" id="PTHR37302">
    <property type="entry name" value="SLR1116 PROTEIN"/>
    <property type="match status" value="1"/>
</dbReference>
<proteinExistence type="inferred from homology"/>
<reference evidence="4 5" key="1">
    <citation type="journal article" date="2019" name="Int. J. Syst. Evol. Microbiol.">
        <title>Azospirillum ramasamyi sp. nov., a novel diazotrophic bacterium isolated from fermented bovine products.</title>
        <authorList>
            <person name="Anandham R."/>
            <person name="Heo J."/>
            <person name="Krishnamoorthy R."/>
            <person name="SenthilKumar M."/>
            <person name="Gopal N.O."/>
            <person name="Kim S.J."/>
            <person name="Kwon S.W."/>
        </authorList>
    </citation>
    <scope>NUCLEOTIDE SEQUENCE [LARGE SCALE GENOMIC DNA]</scope>
    <source>
        <strain evidence="4 5">M2T2B2</strain>
    </source>
</reference>
<dbReference type="Gene3D" id="1.20.120.450">
    <property type="entry name" value="dinb family like domain"/>
    <property type="match status" value="1"/>
</dbReference>
<dbReference type="Proteomes" id="UP000249605">
    <property type="component" value="Chromosome"/>
</dbReference>
<feature type="binding site" evidence="3">
    <location>
        <position position="134"/>
    </location>
    <ligand>
        <name>a divalent metal cation</name>
        <dbReference type="ChEBI" id="CHEBI:60240"/>
    </ligand>
</feature>
<feature type="binding site" evidence="3">
    <location>
        <position position="138"/>
    </location>
    <ligand>
        <name>a divalent metal cation</name>
        <dbReference type="ChEBI" id="CHEBI:60240"/>
    </ligand>
</feature>
<organism evidence="4 5">
    <name type="scientific">Azospirillum ramasamyi</name>
    <dbReference type="NCBI Taxonomy" id="682998"/>
    <lineage>
        <taxon>Bacteria</taxon>
        <taxon>Pseudomonadati</taxon>
        <taxon>Pseudomonadota</taxon>
        <taxon>Alphaproteobacteria</taxon>
        <taxon>Rhodospirillales</taxon>
        <taxon>Azospirillaceae</taxon>
        <taxon>Azospirillum</taxon>
    </lineage>
</organism>
<dbReference type="EMBL" id="CP029829">
    <property type="protein sequence ID" value="AWU92856.1"/>
    <property type="molecule type" value="Genomic_DNA"/>
</dbReference>
<dbReference type="InterPro" id="IPR007837">
    <property type="entry name" value="DinB"/>
</dbReference>
<gene>
    <name evidence="4" type="ORF">DM194_00370</name>
</gene>
<dbReference type="AlphaFoldDB" id="A0A2U9S2Y6"/>
<dbReference type="InterPro" id="IPR034660">
    <property type="entry name" value="DinB/YfiT-like"/>
</dbReference>
<dbReference type="GO" id="GO:0046872">
    <property type="term" value="F:metal ion binding"/>
    <property type="evidence" value="ECO:0007669"/>
    <property type="project" value="UniProtKB-KW"/>
</dbReference>
<evidence type="ECO:0000256" key="3">
    <source>
        <dbReference type="PIRSR" id="PIRSR607837-1"/>
    </source>
</evidence>
<evidence type="ECO:0000256" key="2">
    <source>
        <dbReference type="ARBA" id="ARBA00022723"/>
    </source>
</evidence>
<dbReference type="Pfam" id="PF05163">
    <property type="entry name" value="DinB"/>
    <property type="match status" value="1"/>
</dbReference>
<dbReference type="SUPFAM" id="SSF109854">
    <property type="entry name" value="DinB/YfiT-like putative metalloenzymes"/>
    <property type="match status" value="1"/>
</dbReference>
<protein>
    <submittedName>
        <fullName evidence="4">Damage-inducible protein DinB</fullName>
    </submittedName>
</protein>
<keyword evidence="2 3" id="KW-0479">Metal-binding</keyword>
<dbReference type="KEGG" id="azm:DM194_00370"/>
<name>A0A2U9S2Y6_9PROT</name>
<keyword evidence="5" id="KW-1185">Reference proteome</keyword>